<proteinExistence type="predicted"/>
<comment type="caution">
    <text evidence="1">The sequence shown here is derived from an EMBL/GenBank/DDBJ whole genome shotgun (WGS) entry which is preliminary data.</text>
</comment>
<reference evidence="1" key="1">
    <citation type="submission" date="2019-05" db="EMBL/GenBank/DDBJ databases">
        <title>Annotation for the trematode Fasciolopsis buski.</title>
        <authorList>
            <person name="Choi Y.-J."/>
        </authorList>
    </citation>
    <scope>NUCLEOTIDE SEQUENCE</scope>
    <source>
        <strain evidence="1">HT</strain>
        <tissue evidence="1">Whole worm</tissue>
    </source>
</reference>
<sequence>MSCVMGNEAKGACSEWDSIYGVKSLNLKRSTCQCMVLIFYNVNQVAFGKFRNTMVVHAPILRAYGNGEFLGIAKDICCVEGVIPKNQNIGVLSFDHVEEANKCMESTPDLREPHHYGGQELFVVPLCSPAQSWPGYRYIQLDIYEPKNSEVFSRYMNQLVPIVSRYGGHVIAGTCQTGHLMGVRRPTFIFLAQWRSRESFFSCNAEADSIFCPPQPPEPPEDPNIMTNTDKCIRLVRGDVRCKCPFVSGASQVTPLQRESGAACQSRIIFELDTQFFNMS</sequence>
<evidence type="ECO:0000313" key="1">
    <source>
        <dbReference type="EMBL" id="KAA0200847.1"/>
    </source>
</evidence>
<dbReference type="Proteomes" id="UP000728185">
    <property type="component" value="Unassembled WGS sequence"/>
</dbReference>
<accession>A0A8E0S3U8</accession>
<dbReference type="OrthoDB" id="6221250at2759"/>
<organism evidence="1 2">
    <name type="scientific">Fasciolopsis buskii</name>
    <dbReference type="NCBI Taxonomy" id="27845"/>
    <lineage>
        <taxon>Eukaryota</taxon>
        <taxon>Metazoa</taxon>
        <taxon>Spiralia</taxon>
        <taxon>Lophotrochozoa</taxon>
        <taxon>Platyhelminthes</taxon>
        <taxon>Trematoda</taxon>
        <taxon>Digenea</taxon>
        <taxon>Plagiorchiida</taxon>
        <taxon>Echinostomata</taxon>
        <taxon>Echinostomatoidea</taxon>
        <taxon>Fasciolidae</taxon>
        <taxon>Fasciolopsis</taxon>
    </lineage>
</organism>
<dbReference type="Gene3D" id="3.30.70.100">
    <property type="match status" value="1"/>
</dbReference>
<name>A0A8E0S3U8_9TREM</name>
<dbReference type="EMBL" id="LUCM01000241">
    <property type="protein sequence ID" value="KAA0200847.1"/>
    <property type="molecule type" value="Genomic_DNA"/>
</dbReference>
<protein>
    <submittedName>
        <fullName evidence="1">Uncharacterized protein</fullName>
    </submittedName>
</protein>
<dbReference type="AlphaFoldDB" id="A0A8E0S3U8"/>
<evidence type="ECO:0000313" key="2">
    <source>
        <dbReference type="Proteomes" id="UP000728185"/>
    </source>
</evidence>
<gene>
    <name evidence="1" type="ORF">FBUS_00513</name>
</gene>
<keyword evidence="2" id="KW-1185">Reference proteome</keyword>